<keyword evidence="3" id="KW-1185">Reference proteome</keyword>
<dbReference type="Proteomes" id="UP000275078">
    <property type="component" value="Unassembled WGS sequence"/>
</dbReference>
<dbReference type="EMBL" id="ML119756">
    <property type="protein sequence ID" value="RPA75818.1"/>
    <property type="molecule type" value="Genomic_DNA"/>
</dbReference>
<protein>
    <submittedName>
        <fullName evidence="2">Uncharacterized protein</fullName>
    </submittedName>
</protein>
<evidence type="ECO:0000313" key="2">
    <source>
        <dbReference type="EMBL" id="RPA75818.1"/>
    </source>
</evidence>
<dbReference type="AlphaFoldDB" id="A0A3N4HTH9"/>
<accession>A0A3N4HTH9</accession>
<evidence type="ECO:0000313" key="3">
    <source>
        <dbReference type="Proteomes" id="UP000275078"/>
    </source>
</evidence>
<keyword evidence="1" id="KW-0472">Membrane</keyword>
<keyword evidence="1" id="KW-1133">Transmembrane helix</keyword>
<reference evidence="2 3" key="1">
    <citation type="journal article" date="2018" name="Nat. Ecol. Evol.">
        <title>Pezizomycetes genomes reveal the molecular basis of ectomycorrhizal truffle lifestyle.</title>
        <authorList>
            <person name="Murat C."/>
            <person name="Payen T."/>
            <person name="Noel B."/>
            <person name="Kuo A."/>
            <person name="Morin E."/>
            <person name="Chen J."/>
            <person name="Kohler A."/>
            <person name="Krizsan K."/>
            <person name="Balestrini R."/>
            <person name="Da Silva C."/>
            <person name="Montanini B."/>
            <person name="Hainaut M."/>
            <person name="Levati E."/>
            <person name="Barry K.W."/>
            <person name="Belfiori B."/>
            <person name="Cichocki N."/>
            <person name="Clum A."/>
            <person name="Dockter R.B."/>
            <person name="Fauchery L."/>
            <person name="Guy J."/>
            <person name="Iotti M."/>
            <person name="Le Tacon F."/>
            <person name="Lindquist E.A."/>
            <person name="Lipzen A."/>
            <person name="Malagnac F."/>
            <person name="Mello A."/>
            <person name="Molinier V."/>
            <person name="Miyauchi S."/>
            <person name="Poulain J."/>
            <person name="Riccioni C."/>
            <person name="Rubini A."/>
            <person name="Sitrit Y."/>
            <person name="Splivallo R."/>
            <person name="Traeger S."/>
            <person name="Wang M."/>
            <person name="Zifcakova L."/>
            <person name="Wipf D."/>
            <person name="Zambonelli A."/>
            <person name="Paolocci F."/>
            <person name="Nowrousian M."/>
            <person name="Ottonello S."/>
            <person name="Baldrian P."/>
            <person name="Spatafora J.W."/>
            <person name="Henrissat B."/>
            <person name="Nagy L.G."/>
            <person name="Aury J.M."/>
            <person name="Wincker P."/>
            <person name="Grigoriev I.V."/>
            <person name="Bonfante P."/>
            <person name="Martin F.M."/>
        </authorList>
    </citation>
    <scope>NUCLEOTIDE SEQUENCE [LARGE SCALE GENOMIC DNA]</scope>
    <source>
        <strain evidence="2 3">RN42</strain>
    </source>
</reference>
<keyword evidence="1" id="KW-0812">Transmembrane</keyword>
<feature type="transmembrane region" description="Helical" evidence="1">
    <location>
        <begin position="16"/>
        <end position="40"/>
    </location>
</feature>
<gene>
    <name evidence="2" type="ORF">BJ508DRAFT_15696</name>
</gene>
<evidence type="ECO:0000256" key="1">
    <source>
        <dbReference type="SAM" id="Phobius"/>
    </source>
</evidence>
<name>A0A3N4HTH9_ASCIM</name>
<sequence>MIGWLILKHMEGFPQALLLLLVIRTNATLCSICILLAGFVQSVHASHMLHPGGLSIDIDSMYLTSTRANKRSRLLK</sequence>
<proteinExistence type="predicted"/>
<organism evidence="2 3">
    <name type="scientific">Ascobolus immersus RN42</name>
    <dbReference type="NCBI Taxonomy" id="1160509"/>
    <lineage>
        <taxon>Eukaryota</taxon>
        <taxon>Fungi</taxon>
        <taxon>Dikarya</taxon>
        <taxon>Ascomycota</taxon>
        <taxon>Pezizomycotina</taxon>
        <taxon>Pezizomycetes</taxon>
        <taxon>Pezizales</taxon>
        <taxon>Ascobolaceae</taxon>
        <taxon>Ascobolus</taxon>
    </lineage>
</organism>